<protein>
    <submittedName>
        <fullName evidence="2">Uncharacterized protein</fullName>
    </submittedName>
</protein>
<dbReference type="AlphaFoldDB" id="A0A6M3LWJ4"/>
<proteinExistence type="predicted"/>
<feature type="region of interest" description="Disordered" evidence="1">
    <location>
        <begin position="63"/>
        <end position="86"/>
    </location>
</feature>
<organism evidence="2">
    <name type="scientific">viral metagenome</name>
    <dbReference type="NCBI Taxonomy" id="1070528"/>
    <lineage>
        <taxon>unclassified sequences</taxon>
        <taxon>metagenomes</taxon>
        <taxon>organismal metagenomes</taxon>
    </lineage>
</organism>
<sequence length="86" mass="10337">MLTNLWLRVDMIDNAWIEGTQKIANFRIHKAYPLMSENHFSLIDTQIIVESFLMLMEEYEVQRNKQSDNRNDEHRRSKGVRKVSKK</sequence>
<feature type="compositionally biased region" description="Basic and acidic residues" evidence="1">
    <location>
        <begin position="63"/>
        <end position="75"/>
    </location>
</feature>
<accession>A0A6M3LWJ4</accession>
<gene>
    <name evidence="2" type="ORF">MM415B06390_0007</name>
</gene>
<reference evidence="2" key="1">
    <citation type="submission" date="2020-03" db="EMBL/GenBank/DDBJ databases">
        <title>The deep terrestrial virosphere.</title>
        <authorList>
            <person name="Holmfeldt K."/>
            <person name="Nilsson E."/>
            <person name="Simone D."/>
            <person name="Lopez-Fernandez M."/>
            <person name="Wu X."/>
            <person name="de Brujin I."/>
            <person name="Lundin D."/>
            <person name="Andersson A."/>
            <person name="Bertilsson S."/>
            <person name="Dopson M."/>
        </authorList>
    </citation>
    <scope>NUCLEOTIDE SEQUENCE</scope>
    <source>
        <strain evidence="2">MM415B06390</strain>
    </source>
</reference>
<dbReference type="EMBL" id="MT143480">
    <property type="protein sequence ID" value="QJA97291.1"/>
    <property type="molecule type" value="Genomic_DNA"/>
</dbReference>
<evidence type="ECO:0000313" key="2">
    <source>
        <dbReference type="EMBL" id="QJA97291.1"/>
    </source>
</evidence>
<name>A0A6M3LWJ4_9ZZZZ</name>
<feature type="compositionally biased region" description="Basic residues" evidence="1">
    <location>
        <begin position="76"/>
        <end position="86"/>
    </location>
</feature>
<evidence type="ECO:0000256" key="1">
    <source>
        <dbReference type="SAM" id="MobiDB-lite"/>
    </source>
</evidence>